<organism evidence="1 2">
    <name type="scientific">Ramazzottius varieornatus</name>
    <name type="common">Water bear</name>
    <name type="synonym">Tardigrade</name>
    <dbReference type="NCBI Taxonomy" id="947166"/>
    <lineage>
        <taxon>Eukaryota</taxon>
        <taxon>Metazoa</taxon>
        <taxon>Ecdysozoa</taxon>
        <taxon>Tardigrada</taxon>
        <taxon>Eutardigrada</taxon>
        <taxon>Parachela</taxon>
        <taxon>Hypsibioidea</taxon>
        <taxon>Ramazzottiidae</taxon>
        <taxon>Ramazzottius</taxon>
    </lineage>
</organism>
<keyword evidence="2" id="KW-1185">Reference proteome</keyword>
<gene>
    <name evidence="1" type="primary">RvY_01627-1</name>
    <name evidence="1" type="synonym">RvY_01627.1</name>
    <name evidence="1" type="ORF">RvY_01627</name>
</gene>
<dbReference type="EMBL" id="BDGG01000001">
    <property type="protein sequence ID" value="GAU89028.1"/>
    <property type="molecule type" value="Genomic_DNA"/>
</dbReference>
<evidence type="ECO:0000313" key="2">
    <source>
        <dbReference type="Proteomes" id="UP000186922"/>
    </source>
</evidence>
<reference evidence="1 2" key="1">
    <citation type="journal article" date="2016" name="Nat. Commun.">
        <title>Extremotolerant tardigrade genome and improved radiotolerance of human cultured cells by tardigrade-unique protein.</title>
        <authorList>
            <person name="Hashimoto T."/>
            <person name="Horikawa D.D."/>
            <person name="Saito Y."/>
            <person name="Kuwahara H."/>
            <person name="Kozuka-Hata H."/>
            <person name="Shin-I T."/>
            <person name="Minakuchi Y."/>
            <person name="Ohishi K."/>
            <person name="Motoyama A."/>
            <person name="Aizu T."/>
            <person name="Enomoto A."/>
            <person name="Kondo K."/>
            <person name="Tanaka S."/>
            <person name="Hara Y."/>
            <person name="Koshikawa S."/>
            <person name="Sagara H."/>
            <person name="Miura T."/>
            <person name="Yokobori S."/>
            <person name="Miyagawa K."/>
            <person name="Suzuki Y."/>
            <person name="Kubo T."/>
            <person name="Oyama M."/>
            <person name="Kohara Y."/>
            <person name="Fujiyama A."/>
            <person name="Arakawa K."/>
            <person name="Katayama T."/>
            <person name="Toyoda A."/>
            <person name="Kunieda T."/>
        </authorList>
    </citation>
    <scope>NUCLEOTIDE SEQUENCE [LARGE SCALE GENOMIC DNA]</scope>
    <source>
        <strain evidence="1 2">YOKOZUNA-1</strain>
    </source>
</reference>
<dbReference type="Proteomes" id="UP000186922">
    <property type="component" value="Unassembled WGS sequence"/>
</dbReference>
<accession>A0A1D1US85</accession>
<name>A0A1D1US85_RAMVA</name>
<dbReference type="AlphaFoldDB" id="A0A1D1US85"/>
<proteinExistence type="predicted"/>
<sequence>MFGSIRSADFGSAAPKAFWWDSRTQQVQQRQHCPWKHSVRNGEAAQVYRKASAVPRPRLRMKDKIFWILKYFSAKPKLSRNFRQSELTVLWYFVDIFPVWSTCERNGFGYVRHLTFDGDGTCRDGSSGTQWLLREDW</sequence>
<comment type="caution">
    <text evidence="1">The sequence shown here is derived from an EMBL/GenBank/DDBJ whole genome shotgun (WGS) entry which is preliminary data.</text>
</comment>
<evidence type="ECO:0000313" key="1">
    <source>
        <dbReference type="EMBL" id="GAU89028.1"/>
    </source>
</evidence>
<protein>
    <submittedName>
        <fullName evidence="1">Uncharacterized protein</fullName>
    </submittedName>
</protein>